<feature type="compositionally biased region" description="Basic and acidic residues" evidence="1">
    <location>
        <begin position="57"/>
        <end position="82"/>
    </location>
</feature>
<dbReference type="OrthoDB" id="1732493at2759"/>
<reference evidence="2 3" key="1">
    <citation type="submission" date="2019-11" db="EMBL/GenBank/DDBJ databases">
        <title>Whole genome sequence of Oryza granulata.</title>
        <authorList>
            <person name="Li W."/>
        </authorList>
    </citation>
    <scope>NUCLEOTIDE SEQUENCE [LARGE SCALE GENOMIC DNA]</scope>
    <source>
        <strain evidence="3">cv. Menghai</strain>
        <tissue evidence="2">Leaf</tissue>
    </source>
</reference>
<feature type="region of interest" description="Disordered" evidence="1">
    <location>
        <begin position="1"/>
        <end position="117"/>
    </location>
</feature>
<feature type="compositionally biased region" description="Pro residues" evidence="1">
    <location>
        <begin position="99"/>
        <end position="108"/>
    </location>
</feature>
<name>A0A6G1F763_9ORYZ</name>
<evidence type="ECO:0000313" key="3">
    <source>
        <dbReference type="Proteomes" id="UP000479710"/>
    </source>
</evidence>
<feature type="compositionally biased region" description="Low complexity" evidence="1">
    <location>
        <begin position="89"/>
        <end position="98"/>
    </location>
</feature>
<dbReference type="AlphaFoldDB" id="A0A6G1F763"/>
<protein>
    <submittedName>
        <fullName evidence="2">Uncharacterized protein</fullName>
    </submittedName>
</protein>
<dbReference type="EMBL" id="SPHZ02000001">
    <property type="protein sequence ID" value="KAF0932704.1"/>
    <property type="molecule type" value="Genomic_DNA"/>
</dbReference>
<gene>
    <name evidence="2" type="ORF">E2562_011999</name>
</gene>
<proteinExistence type="predicted"/>
<organism evidence="2 3">
    <name type="scientific">Oryza meyeriana var. granulata</name>
    <dbReference type="NCBI Taxonomy" id="110450"/>
    <lineage>
        <taxon>Eukaryota</taxon>
        <taxon>Viridiplantae</taxon>
        <taxon>Streptophyta</taxon>
        <taxon>Embryophyta</taxon>
        <taxon>Tracheophyta</taxon>
        <taxon>Spermatophyta</taxon>
        <taxon>Magnoliopsida</taxon>
        <taxon>Liliopsida</taxon>
        <taxon>Poales</taxon>
        <taxon>Poaceae</taxon>
        <taxon>BOP clade</taxon>
        <taxon>Oryzoideae</taxon>
        <taxon>Oryzeae</taxon>
        <taxon>Oryzinae</taxon>
        <taxon>Oryza</taxon>
        <taxon>Oryza meyeriana</taxon>
    </lineage>
</organism>
<accession>A0A6G1F763</accession>
<comment type="caution">
    <text evidence="2">The sequence shown here is derived from an EMBL/GenBank/DDBJ whole genome shotgun (WGS) entry which is preliminary data.</text>
</comment>
<feature type="region of interest" description="Disordered" evidence="1">
    <location>
        <begin position="152"/>
        <end position="174"/>
    </location>
</feature>
<keyword evidence="3" id="KW-1185">Reference proteome</keyword>
<feature type="compositionally biased region" description="Basic and acidic residues" evidence="1">
    <location>
        <begin position="16"/>
        <end position="25"/>
    </location>
</feature>
<evidence type="ECO:0000256" key="1">
    <source>
        <dbReference type="SAM" id="MobiDB-lite"/>
    </source>
</evidence>
<dbReference type="Proteomes" id="UP000479710">
    <property type="component" value="Unassembled WGS sequence"/>
</dbReference>
<sequence length="174" mass="18574">MGCAQGKPSQGSPARSDGRGIDHLMRQNRYVPASSRISDPLPTAAPAAVRLLQEQQDATRARPHDVSGATERDSGNDRRSTEATDEDPAAAAAAVDEATPPPPPPQPAPRREEELVDGWPTWLLDNVPREALQGIVPKSADAYDKIAKACTHRTATPWPPASLATYPTAKTQSL</sequence>
<evidence type="ECO:0000313" key="2">
    <source>
        <dbReference type="EMBL" id="KAF0932704.1"/>
    </source>
</evidence>